<sequence>MSLRNPLSSLKISRGRLQEHVVAGDETFEDARKEMQGDLKRTHEHVKAIPLSSLTRKQAARYDIICETLTLRTDAGYASTERVYFKPWSLLKLQQHPIDHSDRETGCDDDSDEDDTGAFLCNVLVYEFMQYARDGQPPGNTLEYLSGWYGGSFDRKILKSRYMDLAMFSDPHRNPLASPPLSFDAVWYRYLPQELPHISLIVSYGGVGNDNLLRSEVLALVGIMRTRLGQTELREHTIAPVLMISCIGFLKARIIQAYYTNGRLMMLKSPLHDFSTPEARGINIPLFLLYMCSDCIGDTKALSREIPLNEDTNP</sequence>
<comment type="caution">
    <text evidence="1">The sequence shown here is derived from an EMBL/GenBank/DDBJ whole genome shotgun (WGS) entry which is preliminary data.</text>
</comment>
<keyword evidence="2" id="KW-1185">Reference proteome</keyword>
<name>A0A317X090_9EURO</name>
<evidence type="ECO:0000313" key="1">
    <source>
        <dbReference type="EMBL" id="PWY91685.1"/>
    </source>
</evidence>
<dbReference type="GeneID" id="37116562"/>
<protein>
    <submittedName>
        <fullName evidence="1">Uncharacterized protein</fullName>
    </submittedName>
</protein>
<accession>A0A317X090</accession>
<gene>
    <name evidence="1" type="ORF">BO94DRAFT_564453</name>
</gene>
<dbReference type="OrthoDB" id="4177740at2759"/>
<evidence type="ECO:0000313" key="2">
    <source>
        <dbReference type="Proteomes" id="UP000246702"/>
    </source>
</evidence>
<proteinExistence type="predicted"/>
<reference evidence="1 2" key="1">
    <citation type="submission" date="2016-12" db="EMBL/GenBank/DDBJ databases">
        <title>The genomes of Aspergillus section Nigri reveals drivers in fungal speciation.</title>
        <authorList>
            <consortium name="DOE Joint Genome Institute"/>
            <person name="Vesth T.C."/>
            <person name="Nybo J."/>
            <person name="Theobald S."/>
            <person name="Brandl J."/>
            <person name="Frisvad J.C."/>
            <person name="Nielsen K.F."/>
            <person name="Lyhne E.K."/>
            <person name="Kogle M.E."/>
            <person name="Kuo A."/>
            <person name="Riley R."/>
            <person name="Clum A."/>
            <person name="Nolan M."/>
            <person name="Lipzen A."/>
            <person name="Salamov A."/>
            <person name="Henrissat B."/>
            <person name="Wiebenga A."/>
            <person name="De Vries R.P."/>
            <person name="Grigoriev I.V."/>
            <person name="Mortensen U.H."/>
            <person name="Andersen M.R."/>
            <person name="Baker S.E."/>
        </authorList>
    </citation>
    <scope>NUCLEOTIDE SEQUENCE [LARGE SCALE GENOMIC DNA]</scope>
    <source>
        <strain evidence="1 2">CBS 115572</strain>
    </source>
</reference>
<dbReference type="AlphaFoldDB" id="A0A317X090"/>
<organism evidence="1 2">
    <name type="scientific">Aspergillus sclerotioniger CBS 115572</name>
    <dbReference type="NCBI Taxonomy" id="1450535"/>
    <lineage>
        <taxon>Eukaryota</taxon>
        <taxon>Fungi</taxon>
        <taxon>Dikarya</taxon>
        <taxon>Ascomycota</taxon>
        <taxon>Pezizomycotina</taxon>
        <taxon>Eurotiomycetes</taxon>
        <taxon>Eurotiomycetidae</taxon>
        <taxon>Eurotiales</taxon>
        <taxon>Aspergillaceae</taxon>
        <taxon>Aspergillus</taxon>
        <taxon>Aspergillus subgen. Circumdati</taxon>
    </lineage>
</organism>
<dbReference type="RefSeq" id="XP_025469413.1">
    <property type="nucleotide sequence ID" value="XM_025614419.1"/>
</dbReference>
<dbReference type="EMBL" id="MSFK01000008">
    <property type="protein sequence ID" value="PWY91685.1"/>
    <property type="molecule type" value="Genomic_DNA"/>
</dbReference>
<dbReference type="Proteomes" id="UP000246702">
    <property type="component" value="Unassembled WGS sequence"/>
</dbReference>